<keyword evidence="2" id="KW-0378">Hydrolase</keyword>
<keyword evidence="1" id="KW-0540">Nuclease</keyword>
<evidence type="ECO:0000313" key="7">
    <source>
        <dbReference type="Proteomes" id="UP000236333"/>
    </source>
</evidence>
<reference evidence="6 7" key="1">
    <citation type="journal article" date="2017" name="Mol. Biol. Evol.">
        <title>The 4-celled Tetrabaena socialis nuclear genome reveals the essential components for genetic control of cell number at the origin of multicellularity in the volvocine lineage.</title>
        <authorList>
            <person name="Featherston J."/>
            <person name="Arakaki Y."/>
            <person name="Hanschen E.R."/>
            <person name="Ferris P.J."/>
            <person name="Michod R.E."/>
            <person name="Olson B.J.S.C."/>
            <person name="Nozaki H."/>
            <person name="Durand P.M."/>
        </authorList>
    </citation>
    <scope>NUCLEOTIDE SEQUENCE [LARGE SCALE GENOMIC DNA]</scope>
    <source>
        <strain evidence="6 7">NIES-571</strain>
    </source>
</reference>
<evidence type="ECO:0000259" key="5">
    <source>
        <dbReference type="Pfam" id="PF17846"/>
    </source>
</evidence>
<dbReference type="EMBL" id="PGGS01000882">
    <property type="protein sequence ID" value="PNH01482.1"/>
    <property type="molecule type" value="Genomic_DNA"/>
</dbReference>
<dbReference type="PANTHER" id="PTHR12341">
    <property type="entry name" value="5'-&gt;3' EXORIBONUCLEASE"/>
    <property type="match status" value="1"/>
</dbReference>
<dbReference type="GO" id="GO:0003723">
    <property type="term" value="F:RNA binding"/>
    <property type="evidence" value="ECO:0007669"/>
    <property type="project" value="TreeGrafter"/>
</dbReference>
<feature type="domain" description="Xrn1 helical" evidence="5">
    <location>
        <begin position="372"/>
        <end position="541"/>
    </location>
</feature>
<evidence type="ECO:0000256" key="1">
    <source>
        <dbReference type="ARBA" id="ARBA00022722"/>
    </source>
</evidence>
<proteinExistence type="predicted"/>
<keyword evidence="7" id="KW-1185">Reference proteome</keyword>
<feature type="domain" description="Xrn1 helical" evidence="5">
    <location>
        <begin position="248"/>
        <end position="338"/>
    </location>
</feature>
<evidence type="ECO:0000313" key="6">
    <source>
        <dbReference type="EMBL" id="PNH01482.1"/>
    </source>
</evidence>
<evidence type="ECO:0000256" key="2">
    <source>
        <dbReference type="ARBA" id="ARBA00022801"/>
    </source>
</evidence>
<keyword evidence="3" id="KW-0269">Exonuclease</keyword>
<evidence type="ECO:0000259" key="4">
    <source>
        <dbReference type="Pfam" id="PF03159"/>
    </source>
</evidence>
<dbReference type="InterPro" id="IPR041412">
    <property type="entry name" value="Xrn1_helical"/>
</dbReference>
<dbReference type="InterPro" id="IPR004859">
    <property type="entry name" value="Xrn1_N"/>
</dbReference>
<dbReference type="PANTHER" id="PTHR12341:SF29">
    <property type="entry name" value="EXONUCLEASE XRNC, PUTATIVE-RELATED"/>
    <property type="match status" value="1"/>
</dbReference>
<dbReference type="GO" id="GO:0005634">
    <property type="term" value="C:nucleus"/>
    <property type="evidence" value="ECO:0007669"/>
    <property type="project" value="TreeGrafter"/>
</dbReference>
<name>A0A2J7ZMI7_9CHLO</name>
<dbReference type="InterPro" id="IPR027073">
    <property type="entry name" value="5_3_exoribonuclease"/>
</dbReference>
<sequence>MGVPHFYRYITTRHRQAIRASLPGPPDVGPDRLMLDLNCAVHRCAESALQLIQNRPEINHEDVVIAAVLSWLEHVLRDVCRPTKELFIALDGVPPRAKMVQQRSRRFISSLSRTPDSKSLIPNSKWDSCCVTPGTAFMAALCAGLHRARGDLAVLAGCDVVISDSTEPGEGEHKIFSRINARMNERVVVYGADADLIMLSMRSAAQFPYVMREEQIRGRETRESLGSYQFIDIETLRQRMTQLIGSSDEFVVLCILLGNDFVPPLSFLRVRERGIETLVDLYNRLRHGPGPGPMGGGPPTNDFQLYDSVKKALNFSAVSALVDAVSAVENDAFHRVDSAYTDARQGRAYDAMPFLNDPWVLSIEASDTSRILPGVDGWRPRYYATLFPKVDVSTVCQRYAQGLSWTVAYYFAYDGTKARQSDWYYPYAYSPTSLDLSNYLRVLGEDGFRKITSDAVDKAGPVTLSACRDPKLQLLLVLPPASVSLLPPNLQRIVTDISIGCAHFFPNRFRLSTYLKWHASDCLAVLPDIDGSQVQRAFQRLSRRH</sequence>
<dbReference type="OrthoDB" id="514784at2759"/>
<dbReference type="Pfam" id="PF17846">
    <property type="entry name" value="XRN_M"/>
    <property type="match status" value="2"/>
</dbReference>
<organism evidence="6 7">
    <name type="scientific">Tetrabaena socialis</name>
    <dbReference type="NCBI Taxonomy" id="47790"/>
    <lineage>
        <taxon>Eukaryota</taxon>
        <taxon>Viridiplantae</taxon>
        <taxon>Chlorophyta</taxon>
        <taxon>core chlorophytes</taxon>
        <taxon>Chlorophyceae</taxon>
        <taxon>CS clade</taxon>
        <taxon>Chlamydomonadales</taxon>
        <taxon>Tetrabaenaceae</taxon>
        <taxon>Tetrabaena</taxon>
    </lineage>
</organism>
<dbReference type="AlphaFoldDB" id="A0A2J7ZMI7"/>
<protein>
    <submittedName>
        <fullName evidence="6">5'-3' exoribonuclease 4</fullName>
    </submittedName>
</protein>
<accession>A0A2J7ZMI7</accession>
<evidence type="ECO:0000256" key="3">
    <source>
        <dbReference type="ARBA" id="ARBA00022839"/>
    </source>
</evidence>
<dbReference type="Gene3D" id="3.40.50.12390">
    <property type="match status" value="1"/>
</dbReference>
<gene>
    <name evidence="6" type="ORF">TSOC_012627</name>
</gene>
<dbReference type="Proteomes" id="UP000236333">
    <property type="component" value="Unassembled WGS sequence"/>
</dbReference>
<comment type="caution">
    <text evidence="6">The sequence shown here is derived from an EMBL/GenBank/DDBJ whole genome shotgun (WGS) entry which is preliminary data.</text>
</comment>
<feature type="domain" description="Xrn1 N-terminal" evidence="4">
    <location>
        <begin position="1"/>
        <end position="214"/>
    </location>
</feature>
<dbReference type="GO" id="GO:0000956">
    <property type="term" value="P:nuclear-transcribed mRNA catabolic process"/>
    <property type="evidence" value="ECO:0007669"/>
    <property type="project" value="TreeGrafter"/>
</dbReference>
<dbReference type="Pfam" id="PF03159">
    <property type="entry name" value="XRN_N"/>
    <property type="match status" value="1"/>
</dbReference>
<dbReference type="GO" id="GO:0004534">
    <property type="term" value="F:5'-3' RNA exonuclease activity"/>
    <property type="evidence" value="ECO:0007669"/>
    <property type="project" value="TreeGrafter"/>
</dbReference>